<evidence type="ECO:0000313" key="3">
    <source>
        <dbReference type="EMBL" id="CAC5408433.1"/>
    </source>
</evidence>
<evidence type="ECO:0000256" key="2">
    <source>
        <dbReference type="SAM" id="Phobius"/>
    </source>
</evidence>
<keyword evidence="4" id="KW-1185">Reference proteome</keyword>
<keyword evidence="2" id="KW-0812">Transmembrane</keyword>
<dbReference type="OrthoDB" id="6154439at2759"/>
<proteinExistence type="predicted"/>
<feature type="region of interest" description="Disordered" evidence="1">
    <location>
        <begin position="327"/>
        <end position="346"/>
    </location>
</feature>
<evidence type="ECO:0000256" key="1">
    <source>
        <dbReference type="SAM" id="MobiDB-lite"/>
    </source>
</evidence>
<protein>
    <submittedName>
        <fullName evidence="3">Uncharacterized protein</fullName>
    </submittedName>
</protein>
<feature type="compositionally biased region" description="Basic and acidic residues" evidence="1">
    <location>
        <begin position="334"/>
        <end position="346"/>
    </location>
</feature>
<gene>
    <name evidence="3" type="ORF">MCOR_41824</name>
</gene>
<feature type="transmembrane region" description="Helical" evidence="2">
    <location>
        <begin position="38"/>
        <end position="58"/>
    </location>
</feature>
<evidence type="ECO:0000313" key="4">
    <source>
        <dbReference type="Proteomes" id="UP000507470"/>
    </source>
</evidence>
<accession>A0A6J8DII2</accession>
<keyword evidence="2" id="KW-0472">Membrane</keyword>
<reference evidence="3 4" key="1">
    <citation type="submission" date="2020-06" db="EMBL/GenBank/DDBJ databases">
        <authorList>
            <person name="Li R."/>
            <person name="Bekaert M."/>
        </authorList>
    </citation>
    <scope>NUCLEOTIDE SEQUENCE [LARGE SCALE GENOMIC DNA]</scope>
    <source>
        <strain evidence="4">wild</strain>
    </source>
</reference>
<sequence>MFDRYVLYGAYRKVSYRQEGVISAGDDIRKERVNRDTFYGAIGTVISAGCSIFIGFPISNWTTSSQVCSLPEINNINTTDIFVNLLENTTFKEDDKAWTGTVIKYTKFAAFIVLLDMLKIEKNGNQYTSELLRKSWYEYQEICLKEGRFVLFNRHTIGNAAKDNEVFWTPIFRSHTVVSGIISITELNGVVNMLIQICFSKEEYDRLQSTYCDISCICRSGRTCGYHYPDISSCCYQLIRFYKEQLKQVNEKLPGTEFSSYTGIKDTNEEVNSLGYKELSDNSQQNNETGLKASQDEVDNQGYLISEQHYHIIPEVEVHYVEANAAESYEDEEHIDKDGYLEPVTK</sequence>
<organism evidence="3 4">
    <name type="scientific">Mytilus coruscus</name>
    <name type="common">Sea mussel</name>
    <dbReference type="NCBI Taxonomy" id="42192"/>
    <lineage>
        <taxon>Eukaryota</taxon>
        <taxon>Metazoa</taxon>
        <taxon>Spiralia</taxon>
        <taxon>Lophotrochozoa</taxon>
        <taxon>Mollusca</taxon>
        <taxon>Bivalvia</taxon>
        <taxon>Autobranchia</taxon>
        <taxon>Pteriomorphia</taxon>
        <taxon>Mytilida</taxon>
        <taxon>Mytiloidea</taxon>
        <taxon>Mytilidae</taxon>
        <taxon>Mytilinae</taxon>
        <taxon>Mytilus</taxon>
    </lineage>
</organism>
<dbReference type="EMBL" id="CACVKT020007537">
    <property type="protein sequence ID" value="CAC5408433.1"/>
    <property type="molecule type" value="Genomic_DNA"/>
</dbReference>
<keyword evidence="2" id="KW-1133">Transmembrane helix</keyword>
<dbReference type="AlphaFoldDB" id="A0A6J8DII2"/>
<name>A0A6J8DII2_MYTCO</name>
<dbReference type="Proteomes" id="UP000507470">
    <property type="component" value="Unassembled WGS sequence"/>
</dbReference>